<accession>A0A0N7F3G0</accession>
<dbReference type="EMBL" id="CP012752">
    <property type="protein sequence ID" value="ALG08527.1"/>
    <property type="molecule type" value="Genomic_DNA"/>
</dbReference>
<dbReference type="KEGG" id="kphy:AOZ06_17830"/>
<protein>
    <submittedName>
        <fullName evidence="2">Branched-chain amino acid ABC transporter</fullName>
    </submittedName>
</protein>
<dbReference type="OrthoDB" id="5124314at2"/>
<proteinExistence type="predicted"/>
<feature type="transmembrane region" description="Helical" evidence="1">
    <location>
        <begin position="36"/>
        <end position="57"/>
    </location>
</feature>
<dbReference type="InterPro" id="IPR008407">
    <property type="entry name" value="Brnchd-chn_aa_trnsp_AzlD"/>
</dbReference>
<evidence type="ECO:0000313" key="3">
    <source>
        <dbReference type="Proteomes" id="UP000063699"/>
    </source>
</evidence>
<dbReference type="AlphaFoldDB" id="A0A0N7F3G0"/>
<organism evidence="2 3">
    <name type="scientific">Kibdelosporangium phytohabitans</name>
    <dbReference type="NCBI Taxonomy" id="860235"/>
    <lineage>
        <taxon>Bacteria</taxon>
        <taxon>Bacillati</taxon>
        <taxon>Actinomycetota</taxon>
        <taxon>Actinomycetes</taxon>
        <taxon>Pseudonocardiales</taxon>
        <taxon>Pseudonocardiaceae</taxon>
        <taxon>Kibdelosporangium</taxon>
    </lineage>
</organism>
<dbReference type="RefSeq" id="WP_054290434.1">
    <property type="nucleotide sequence ID" value="NZ_CP012752.1"/>
</dbReference>
<gene>
    <name evidence="2" type="ORF">AOZ06_17830</name>
</gene>
<keyword evidence="3" id="KW-1185">Reference proteome</keyword>
<keyword evidence="1" id="KW-1133">Transmembrane helix</keyword>
<name>A0A0N7F3G0_9PSEU</name>
<sequence>MSPLWIAILLVAAVSFTIKAAGPALLGNRPLPAQATAVIALLAPALLAGIVVTDFAGPSWAEADWTVAAGLSTAAITYLLRAPVLVCVAAAVAATALLRVFV</sequence>
<evidence type="ECO:0000256" key="1">
    <source>
        <dbReference type="SAM" id="Phobius"/>
    </source>
</evidence>
<dbReference type="STRING" id="860235.AOZ06_17830"/>
<keyword evidence="1" id="KW-0812">Transmembrane</keyword>
<reference evidence="2 3" key="1">
    <citation type="submission" date="2015-07" db="EMBL/GenBank/DDBJ databases">
        <title>Genome sequencing of Kibdelosporangium phytohabitans.</title>
        <authorList>
            <person name="Qin S."/>
            <person name="Xing K."/>
        </authorList>
    </citation>
    <scope>NUCLEOTIDE SEQUENCE [LARGE SCALE GENOMIC DNA]</scope>
    <source>
        <strain evidence="2 3">KLBMP1111</strain>
    </source>
</reference>
<dbReference type="Proteomes" id="UP000063699">
    <property type="component" value="Chromosome"/>
</dbReference>
<evidence type="ECO:0000313" key="2">
    <source>
        <dbReference type="EMBL" id="ALG08527.1"/>
    </source>
</evidence>
<feature type="transmembrane region" description="Helical" evidence="1">
    <location>
        <begin position="78"/>
        <end position="101"/>
    </location>
</feature>
<keyword evidence="1" id="KW-0472">Membrane</keyword>
<dbReference type="Pfam" id="PF05437">
    <property type="entry name" value="AzlD"/>
    <property type="match status" value="1"/>
</dbReference>